<accession>A0A4V3EBJ7</accession>
<dbReference type="InterPro" id="IPR007235">
    <property type="entry name" value="Glyco_trans_28_C"/>
</dbReference>
<comment type="caution">
    <text evidence="2">The sequence shown here is derived from an EMBL/GenBank/DDBJ whole genome shotgun (WGS) entry which is preliminary data.</text>
</comment>
<dbReference type="Gene3D" id="3.40.50.2000">
    <property type="entry name" value="Glycogen Phosphorylase B"/>
    <property type="match status" value="1"/>
</dbReference>
<dbReference type="SUPFAM" id="SSF53756">
    <property type="entry name" value="UDP-Glycosyltransferase/glycogen phosphorylase"/>
    <property type="match status" value="1"/>
</dbReference>
<dbReference type="Pfam" id="PF04101">
    <property type="entry name" value="Glyco_tran_28_C"/>
    <property type="match status" value="1"/>
</dbReference>
<proteinExistence type="predicted"/>
<keyword evidence="3" id="KW-1185">Reference proteome</keyword>
<sequence length="311" mass="34400">MEVLNSLLHGKKALLVASTGGHLAQLHRLSRSAEPASDSKWVTFENPQSISLLDGKRVEYVDYIPPRGWKQIFKASRTIRGILKEEDFDVVVSTGAGIALASHPHLALSGSRPVYIESVSRVEGPSLSGLILERMPGVTRFSQHTWGRTRRGWRQEFSILDTFEPVESQRHLAEAKRFFVTLGTIRPYEFGALVEALDQHLPPDAEIVWQTGVTTARPSRGTVYEHLDGAAFAREVHAADVVISHAGVGSLIALLESGAEVIAVPRRATHNEHVDSHQLQIAKEFERRGLLKVLQVPEITSETLAGERVHE</sequence>
<keyword evidence="2" id="KW-0808">Transferase</keyword>
<feature type="domain" description="Glycosyl transferase family 28 C-terminal" evidence="1">
    <location>
        <begin position="234"/>
        <end position="290"/>
    </location>
</feature>
<organism evidence="2 3">
    <name type="scientific">Nesterenkonia aurantiaca</name>
    <dbReference type="NCBI Taxonomy" id="1436010"/>
    <lineage>
        <taxon>Bacteria</taxon>
        <taxon>Bacillati</taxon>
        <taxon>Actinomycetota</taxon>
        <taxon>Actinomycetes</taxon>
        <taxon>Micrococcales</taxon>
        <taxon>Micrococcaceae</taxon>
        <taxon>Nesterenkonia</taxon>
    </lineage>
</organism>
<protein>
    <submittedName>
        <fullName evidence="2">Glycosyl transferase family 28</fullName>
    </submittedName>
</protein>
<gene>
    <name evidence="2" type="ORF">EV640_11331</name>
</gene>
<evidence type="ECO:0000313" key="3">
    <source>
        <dbReference type="Proteomes" id="UP000294506"/>
    </source>
</evidence>
<name>A0A4V3EBJ7_9MICC</name>
<dbReference type="Proteomes" id="UP000294506">
    <property type="component" value="Unassembled WGS sequence"/>
</dbReference>
<dbReference type="EMBL" id="SOAN01000013">
    <property type="protein sequence ID" value="TDS82692.1"/>
    <property type="molecule type" value="Genomic_DNA"/>
</dbReference>
<evidence type="ECO:0000313" key="2">
    <source>
        <dbReference type="EMBL" id="TDS82692.1"/>
    </source>
</evidence>
<reference evidence="2 3" key="1">
    <citation type="submission" date="2019-03" db="EMBL/GenBank/DDBJ databases">
        <title>Genomic Encyclopedia of Type Strains, Phase III (KMG-III): the genomes of soil and plant-associated and newly described type strains.</title>
        <authorList>
            <person name="Whitman W."/>
        </authorList>
    </citation>
    <scope>NUCLEOTIDE SEQUENCE [LARGE SCALE GENOMIC DNA]</scope>
    <source>
        <strain evidence="2 3">DSM 27373</strain>
    </source>
</reference>
<dbReference type="GO" id="GO:0016758">
    <property type="term" value="F:hexosyltransferase activity"/>
    <property type="evidence" value="ECO:0007669"/>
    <property type="project" value="InterPro"/>
</dbReference>
<evidence type="ECO:0000259" key="1">
    <source>
        <dbReference type="Pfam" id="PF04101"/>
    </source>
</evidence>
<dbReference type="AlphaFoldDB" id="A0A4V3EBJ7"/>